<dbReference type="Gene3D" id="3.50.50.60">
    <property type="entry name" value="FAD/NAD(P)-binding domain"/>
    <property type="match status" value="1"/>
</dbReference>
<dbReference type="InterPro" id="IPR019410">
    <property type="entry name" value="Methyltransf_16"/>
</dbReference>
<evidence type="ECO:0000313" key="2">
    <source>
        <dbReference type="EMBL" id="RHZ17471.1"/>
    </source>
</evidence>
<dbReference type="SUPFAM" id="SSF53335">
    <property type="entry name" value="S-adenosyl-L-methionine-dependent methyltransferases"/>
    <property type="match status" value="1"/>
</dbReference>
<organism evidence="1 3">
    <name type="scientific">Aphanomyces astaci</name>
    <name type="common">Crayfish plague agent</name>
    <dbReference type="NCBI Taxonomy" id="112090"/>
    <lineage>
        <taxon>Eukaryota</taxon>
        <taxon>Sar</taxon>
        <taxon>Stramenopiles</taxon>
        <taxon>Oomycota</taxon>
        <taxon>Saprolegniomycetes</taxon>
        <taxon>Saprolegniales</taxon>
        <taxon>Verrucalvaceae</taxon>
        <taxon>Aphanomyces</taxon>
    </lineage>
</organism>
<comment type="caution">
    <text evidence="1">The sequence shown here is derived from an EMBL/GenBank/DDBJ whole genome shotgun (WGS) entry which is preliminary data.</text>
</comment>
<reference evidence="3 4" key="1">
    <citation type="submission" date="2018-08" db="EMBL/GenBank/DDBJ databases">
        <title>Aphanomyces genome sequencing and annotation.</title>
        <authorList>
            <person name="Minardi D."/>
            <person name="Oidtmann B."/>
            <person name="Van Der Giezen M."/>
            <person name="Studholme D.J."/>
        </authorList>
    </citation>
    <scope>NUCLEOTIDE SEQUENCE [LARGE SCALE GENOMIC DNA]</scope>
    <source>
        <strain evidence="2 4">FDL457</strain>
        <strain evidence="1 3">Yx</strain>
    </source>
</reference>
<dbReference type="InterPro" id="IPR053208">
    <property type="entry name" value="GMC_Oxidoreductase_CD"/>
</dbReference>
<dbReference type="EMBL" id="QUTF01013520">
    <property type="protein sequence ID" value="RHZ17471.1"/>
    <property type="molecule type" value="Genomic_DNA"/>
</dbReference>
<dbReference type="Pfam" id="PF10294">
    <property type="entry name" value="Methyltransf_16"/>
    <property type="match status" value="1"/>
</dbReference>
<dbReference type="EMBL" id="QUTA01008512">
    <property type="protein sequence ID" value="RHY03457.1"/>
    <property type="molecule type" value="Genomic_DNA"/>
</dbReference>
<dbReference type="Gene3D" id="3.40.50.150">
    <property type="entry name" value="Vaccinia Virus protein VP39"/>
    <property type="match status" value="1"/>
</dbReference>
<evidence type="ECO:0000313" key="3">
    <source>
        <dbReference type="Proteomes" id="UP000266239"/>
    </source>
</evidence>
<evidence type="ECO:0000313" key="4">
    <source>
        <dbReference type="Proteomes" id="UP000286510"/>
    </source>
</evidence>
<name>A0A397ACR1_APHAT</name>
<dbReference type="AlphaFoldDB" id="A0A397ACR1"/>
<proteinExistence type="predicted"/>
<sequence>MSRNGLLGLKVRNFGPLAITQNYQGMGGTGSAVWQAAEAMLQMMKLPAYMSMLHGRKVLELGAGTGINSIAAAMSNATVVATDKDPDSLVLVQSNIKANQHLLPRYFPCLYIFHLYKLNIIYCSRHQVAVRTLAWGNQENIQAIKDEFGLFDVILGSDLLFEALHGELLVTIYELCAMQGVVILTHSPPIKLQDAFDVVTTATKYLSRDSTVLVLEAGIAMVAASGGVDVSTEAAGTGLTRFGIPGQYTDVALTPDTAHSVGGSSSLNGTLYFVPPDSSAKVENELAETCRRNQRRVHRDPKVVYIYRHSIHRQQAVQYLQDAYIIHALALGSNGYKEAVSTNESRNAKAKTYVHPPFAIKYGLRHCPAKTFHGLVAKGRPNYRLVTSAVISHIRHIDGKAASVVSTLGDASMSASATLTPSVISPTSQLGLVGGKKHFPGVATNQSSRVTPIKGEFVSAWVAKSKFGTNHYGGSCYASGDATDMSQCVEASIKVVGTVQRECRRC</sequence>
<dbReference type="PANTHER" id="PTHR47190">
    <property type="entry name" value="DEHYDROGENASE, PUTATIVE-RELATED"/>
    <property type="match status" value="1"/>
</dbReference>
<dbReference type="PANTHER" id="PTHR47190:SF2">
    <property type="entry name" value="CELLOBIOSE DEHYDROGENASE (AFU_ORTHOLOGUE AFUA_2G17620)"/>
    <property type="match status" value="1"/>
</dbReference>
<dbReference type="VEuPathDB" id="FungiDB:H257_13587"/>
<accession>A0A397ACR1</accession>
<dbReference type="VEuPathDB" id="FungiDB:H257_13586"/>
<dbReference type="InterPro" id="IPR036188">
    <property type="entry name" value="FAD/NAD-bd_sf"/>
</dbReference>
<dbReference type="Proteomes" id="UP000286510">
    <property type="component" value="Unassembled WGS sequence"/>
</dbReference>
<dbReference type="CDD" id="cd02440">
    <property type="entry name" value="AdoMet_MTases"/>
    <property type="match status" value="1"/>
</dbReference>
<dbReference type="Gene3D" id="3.30.410.10">
    <property type="entry name" value="Cholesterol Oxidase, domain 2"/>
    <property type="match status" value="1"/>
</dbReference>
<dbReference type="InterPro" id="IPR029063">
    <property type="entry name" value="SAM-dependent_MTases_sf"/>
</dbReference>
<protein>
    <submittedName>
        <fullName evidence="1">Uncharacterized protein</fullName>
    </submittedName>
</protein>
<dbReference type="Proteomes" id="UP000266239">
    <property type="component" value="Unassembled WGS sequence"/>
</dbReference>
<evidence type="ECO:0000313" key="1">
    <source>
        <dbReference type="EMBL" id="RHY03457.1"/>
    </source>
</evidence>
<gene>
    <name evidence="1" type="ORF">DYB25_000830</name>
    <name evidence="2" type="ORF">DYB26_001103</name>
</gene>